<dbReference type="RefSeq" id="WP_105191605.1">
    <property type="nucleotide sequence ID" value="NZ_PTQZ01000056.1"/>
</dbReference>
<protein>
    <recommendedName>
        <fullName evidence="6">23S rRNA (guanosine-2'-O-)-methyltransferase RlmB</fullName>
        <ecNumber evidence="6">2.1.1.185</ecNumber>
    </recommendedName>
    <alternativeName>
        <fullName evidence="6">23S rRNA (guanosine2251 2'-O)-methyltransferase</fullName>
    </alternativeName>
    <alternativeName>
        <fullName evidence="6">23S rRNA Gm2251 2'-O-methyltransferase</fullName>
    </alternativeName>
</protein>
<dbReference type="SMART" id="SM00967">
    <property type="entry name" value="SpoU_sub_bind"/>
    <property type="match status" value="1"/>
</dbReference>
<feature type="domain" description="RNA 2-O ribose methyltransferase substrate binding" evidence="7">
    <location>
        <begin position="6"/>
        <end position="82"/>
    </location>
</feature>
<evidence type="ECO:0000256" key="5">
    <source>
        <dbReference type="ARBA" id="ARBA00022691"/>
    </source>
</evidence>
<keyword evidence="4 6" id="KW-0808">Transferase</keyword>
<gene>
    <name evidence="6" type="primary">rlmB</name>
    <name evidence="8" type="ORF">C5O18_03785</name>
</gene>
<keyword evidence="9" id="KW-1185">Reference proteome</keyword>
<reference evidence="9" key="1">
    <citation type="submission" date="2018-02" db="EMBL/GenBank/DDBJ databases">
        <title>Genome sequencing of Solimonas sp. HR-BB.</title>
        <authorList>
            <person name="Lee Y."/>
            <person name="Jeon C.O."/>
        </authorList>
    </citation>
    <scope>NUCLEOTIDE SEQUENCE [LARGE SCALE GENOMIC DNA]</scope>
    <source>
        <strain evidence="9">HR-E</strain>
    </source>
</reference>
<sequence length="248" mass="26689">MSKLSWVYGLHTVKALMETEPERVLELQALNTREDARLNPIVQMARQLGLPVAFRERDQLDQLAEGGRHQGVLARVRERQAGDDNDLSAILDGLSVPPLLLVLDAVTDPHNLGACLRTAEAAGVHAVIAPRDKAAGLTPVVRKVACGAAELIPFIQVTNLARTLRQLKDDGVWVVGTSLGEGAKPFYEIDLKGPLAVVMGAEGSGLRRLTAELCDHLAYIPMAGQIESLNVSVATGVALFEAVRQRRG</sequence>
<dbReference type="InterPro" id="IPR004441">
    <property type="entry name" value="rRNA_MeTrfase_TrmH"/>
</dbReference>
<feature type="binding site" evidence="6">
    <location>
        <position position="229"/>
    </location>
    <ligand>
        <name>S-adenosyl-L-methionine</name>
        <dbReference type="ChEBI" id="CHEBI:59789"/>
    </ligand>
</feature>
<dbReference type="OrthoDB" id="9785673at2"/>
<dbReference type="CDD" id="cd18103">
    <property type="entry name" value="SpoU-like_RlmB"/>
    <property type="match status" value="1"/>
</dbReference>
<keyword evidence="3 6" id="KW-0489">Methyltransferase</keyword>
<organism evidence="8 9">
    <name type="scientific">Amnimonas aquatica</name>
    <dbReference type="NCBI Taxonomy" id="2094561"/>
    <lineage>
        <taxon>Bacteria</taxon>
        <taxon>Pseudomonadati</taxon>
        <taxon>Pseudomonadota</taxon>
        <taxon>Gammaproteobacteria</taxon>
        <taxon>Moraxellales</taxon>
        <taxon>Moraxellaceae</taxon>
        <taxon>Amnimonas</taxon>
    </lineage>
</organism>
<dbReference type="HAMAP" id="MF_01887">
    <property type="entry name" value="23SrRNA_methyltr_B"/>
    <property type="match status" value="1"/>
</dbReference>
<keyword evidence="1 6" id="KW-0963">Cytoplasm</keyword>
<name>A0A2P6ATH2_9GAMM</name>
<dbReference type="GO" id="GO:0003723">
    <property type="term" value="F:RNA binding"/>
    <property type="evidence" value="ECO:0007669"/>
    <property type="project" value="InterPro"/>
</dbReference>
<comment type="caution">
    <text evidence="8">The sequence shown here is derived from an EMBL/GenBank/DDBJ whole genome shotgun (WGS) entry which is preliminary data.</text>
</comment>
<evidence type="ECO:0000313" key="8">
    <source>
        <dbReference type="EMBL" id="PQA47956.1"/>
    </source>
</evidence>
<dbReference type="Gene3D" id="3.30.1330.30">
    <property type="match status" value="1"/>
</dbReference>
<dbReference type="InterPro" id="IPR001537">
    <property type="entry name" value="SpoU_MeTrfase"/>
</dbReference>
<dbReference type="Pfam" id="PF08032">
    <property type="entry name" value="SpoU_sub_bind"/>
    <property type="match status" value="1"/>
</dbReference>
<evidence type="ECO:0000256" key="2">
    <source>
        <dbReference type="ARBA" id="ARBA00022552"/>
    </source>
</evidence>
<comment type="subcellular location">
    <subcellularLocation>
        <location evidence="6">Cytoplasm</location>
    </subcellularLocation>
</comment>
<feature type="binding site" evidence="6">
    <location>
        <position position="220"/>
    </location>
    <ligand>
        <name>S-adenosyl-L-methionine</name>
        <dbReference type="ChEBI" id="CHEBI:59789"/>
    </ligand>
</feature>
<comment type="function">
    <text evidence="6">Specifically methylates the ribose of guanosine 2251 in 23S rRNA.</text>
</comment>
<keyword evidence="5 6" id="KW-0949">S-adenosyl-L-methionine</keyword>
<comment type="similarity">
    <text evidence="6">Belongs to the class IV-like SAM-binding methyltransferase superfamily. RNA methyltransferase TrmH family. RlmB subfamily.</text>
</comment>
<dbReference type="GO" id="GO:0005829">
    <property type="term" value="C:cytosol"/>
    <property type="evidence" value="ECO:0007669"/>
    <property type="project" value="TreeGrafter"/>
</dbReference>
<dbReference type="PANTHER" id="PTHR46429:SF1">
    <property type="entry name" value="23S RRNA (GUANOSINE-2'-O-)-METHYLTRANSFERASE RLMB"/>
    <property type="match status" value="1"/>
</dbReference>
<evidence type="ECO:0000256" key="3">
    <source>
        <dbReference type="ARBA" id="ARBA00022603"/>
    </source>
</evidence>
<dbReference type="FunFam" id="3.40.1280.10:FF:000008">
    <property type="entry name" value="Group 3 RNA methyltransferase TrmH"/>
    <property type="match status" value="1"/>
</dbReference>
<dbReference type="InterPro" id="IPR029026">
    <property type="entry name" value="tRNA_m1G_MTases_N"/>
</dbReference>
<dbReference type="InterPro" id="IPR029064">
    <property type="entry name" value="Ribosomal_eL30-like_sf"/>
</dbReference>
<dbReference type="SUPFAM" id="SSF55315">
    <property type="entry name" value="L30e-like"/>
    <property type="match status" value="1"/>
</dbReference>
<dbReference type="InterPro" id="IPR024915">
    <property type="entry name" value="23S_rRNA_MeTrfase_RlmB"/>
</dbReference>
<evidence type="ECO:0000313" key="9">
    <source>
        <dbReference type="Proteomes" id="UP000243900"/>
    </source>
</evidence>
<dbReference type="AlphaFoldDB" id="A0A2P6ATH2"/>
<dbReference type="PANTHER" id="PTHR46429">
    <property type="entry name" value="23S RRNA (GUANOSINE-2'-O-)-METHYLTRANSFERASE RLMB"/>
    <property type="match status" value="1"/>
</dbReference>
<evidence type="ECO:0000256" key="1">
    <source>
        <dbReference type="ARBA" id="ARBA00022490"/>
    </source>
</evidence>
<dbReference type="InterPro" id="IPR013123">
    <property type="entry name" value="SpoU_subst-bd"/>
</dbReference>
<evidence type="ECO:0000256" key="6">
    <source>
        <dbReference type="HAMAP-Rule" id="MF_01887"/>
    </source>
</evidence>
<dbReference type="EMBL" id="PTQZ01000056">
    <property type="protein sequence ID" value="PQA47956.1"/>
    <property type="molecule type" value="Genomic_DNA"/>
</dbReference>
<dbReference type="Proteomes" id="UP000243900">
    <property type="component" value="Unassembled WGS sequence"/>
</dbReference>
<keyword evidence="2 6" id="KW-0698">rRNA processing</keyword>
<dbReference type="InterPro" id="IPR029028">
    <property type="entry name" value="Alpha/beta_knot_MTases"/>
</dbReference>
<dbReference type="SUPFAM" id="SSF75217">
    <property type="entry name" value="alpha/beta knot"/>
    <property type="match status" value="1"/>
</dbReference>
<evidence type="ECO:0000259" key="7">
    <source>
        <dbReference type="SMART" id="SM00967"/>
    </source>
</evidence>
<feature type="binding site" evidence="6">
    <location>
        <position position="200"/>
    </location>
    <ligand>
        <name>S-adenosyl-L-methionine</name>
        <dbReference type="ChEBI" id="CHEBI:59789"/>
    </ligand>
</feature>
<dbReference type="EC" id="2.1.1.185" evidence="6"/>
<dbReference type="NCBIfam" id="TIGR00186">
    <property type="entry name" value="rRNA_methyl_3"/>
    <property type="match status" value="1"/>
</dbReference>
<proteinExistence type="inferred from homology"/>
<accession>A0A2P6ATH2</accession>
<dbReference type="Gene3D" id="3.40.1280.10">
    <property type="match status" value="1"/>
</dbReference>
<dbReference type="Pfam" id="PF00588">
    <property type="entry name" value="SpoU_methylase"/>
    <property type="match status" value="1"/>
</dbReference>
<comment type="catalytic activity">
    <reaction evidence="6">
        <text>guanosine(2251) in 23S rRNA + S-adenosyl-L-methionine = 2'-O-methylguanosine(2251) in 23S rRNA + S-adenosyl-L-homocysteine + H(+)</text>
        <dbReference type="Rhea" id="RHEA:24140"/>
        <dbReference type="Rhea" id="RHEA-COMP:10239"/>
        <dbReference type="Rhea" id="RHEA-COMP:10241"/>
        <dbReference type="ChEBI" id="CHEBI:15378"/>
        <dbReference type="ChEBI" id="CHEBI:57856"/>
        <dbReference type="ChEBI" id="CHEBI:59789"/>
        <dbReference type="ChEBI" id="CHEBI:74269"/>
        <dbReference type="ChEBI" id="CHEBI:74445"/>
        <dbReference type="EC" id="2.1.1.185"/>
    </reaction>
</comment>
<evidence type="ECO:0000256" key="4">
    <source>
        <dbReference type="ARBA" id="ARBA00022679"/>
    </source>
</evidence>
<dbReference type="GO" id="GO:0070039">
    <property type="term" value="F:rRNA (guanosine-2'-O-)-methyltransferase activity"/>
    <property type="evidence" value="ECO:0007669"/>
    <property type="project" value="UniProtKB-UniRule"/>
</dbReference>